<dbReference type="EMBL" id="JBHSAB010000023">
    <property type="protein sequence ID" value="MFC3909448.1"/>
    <property type="molecule type" value="Genomic_DNA"/>
</dbReference>
<feature type="domain" description="F-box" evidence="1">
    <location>
        <begin position="17"/>
        <end position="49"/>
    </location>
</feature>
<protein>
    <submittedName>
        <fullName evidence="2">F-box-like domain-containing protein</fullName>
    </submittedName>
</protein>
<accession>A0ABV8CGK0</accession>
<dbReference type="InterPro" id="IPR001810">
    <property type="entry name" value="F-box_dom"/>
</dbReference>
<dbReference type="InterPro" id="IPR036047">
    <property type="entry name" value="F-box-like_dom_sf"/>
</dbReference>
<dbReference type="Pfam" id="PF12937">
    <property type="entry name" value="F-box-like"/>
    <property type="match status" value="1"/>
</dbReference>
<gene>
    <name evidence="2" type="ORF">ACFORL_10235</name>
</gene>
<keyword evidence="3" id="KW-1185">Reference proteome</keyword>
<sequence>MPHDLLNEISANEIFSDEIFLQVFASLNPKQLVKAAEVCLHWQRLTADDNVASD</sequence>
<dbReference type="RefSeq" id="WP_382343672.1">
    <property type="nucleotide sequence ID" value="NZ_JBHSAB010000023.1"/>
</dbReference>
<dbReference type="Proteomes" id="UP001595758">
    <property type="component" value="Unassembled WGS sequence"/>
</dbReference>
<reference evidence="3" key="1">
    <citation type="journal article" date="2019" name="Int. J. Syst. Evol. Microbiol.">
        <title>The Global Catalogue of Microorganisms (GCM) 10K type strain sequencing project: providing services to taxonomists for standard genome sequencing and annotation.</title>
        <authorList>
            <consortium name="The Broad Institute Genomics Platform"/>
            <consortium name="The Broad Institute Genome Sequencing Center for Infectious Disease"/>
            <person name="Wu L."/>
            <person name="Ma J."/>
        </authorList>
    </citation>
    <scope>NUCLEOTIDE SEQUENCE [LARGE SCALE GENOMIC DNA]</scope>
    <source>
        <strain evidence="3">CCUG 59858</strain>
    </source>
</reference>
<evidence type="ECO:0000313" key="3">
    <source>
        <dbReference type="Proteomes" id="UP001595758"/>
    </source>
</evidence>
<evidence type="ECO:0000313" key="2">
    <source>
        <dbReference type="EMBL" id="MFC3909448.1"/>
    </source>
</evidence>
<comment type="caution">
    <text evidence="2">The sequence shown here is derived from an EMBL/GenBank/DDBJ whole genome shotgun (WGS) entry which is preliminary data.</text>
</comment>
<evidence type="ECO:0000259" key="1">
    <source>
        <dbReference type="Pfam" id="PF12937"/>
    </source>
</evidence>
<dbReference type="Gene3D" id="1.20.1280.50">
    <property type="match status" value="1"/>
</dbReference>
<organism evidence="2 3">
    <name type="scientific">Legionella dresdenensis</name>
    <dbReference type="NCBI Taxonomy" id="450200"/>
    <lineage>
        <taxon>Bacteria</taxon>
        <taxon>Pseudomonadati</taxon>
        <taxon>Pseudomonadota</taxon>
        <taxon>Gammaproteobacteria</taxon>
        <taxon>Legionellales</taxon>
        <taxon>Legionellaceae</taxon>
        <taxon>Legionella</taxon>
    </lineage>
</organism>
<dbReference type="SUPFAM" id="SSF81383">
    <property type="entry name" value="F-box domain"/>
    <property type="match status" value="1"/>
</dbReference>
<name>A0ABV8CGK0_9GAMM</name>
<proteinExistence type="predicted"/>